<dbReference type="STRING" id="418784.A0A2P7YGS5"/>
<dbReference type="AlphaFoldDB" id="A0A2P7YGS5"/>
<gene>
    <name evidence="15" type="ORF">C7M61_004830</name>
</gene>
<dbReference type="Pfam" id="PF01363">
    <property type="entry name" value="FYVE"/>
    <property type="match status" value="1"/>
</dbReference>
<dbReference type="CDD" id="cd16979">
    <property type="entry name" value="VHS_Vps27"/>
    <property type="match status" value="1"/>
</dbReference>
<dbReference type="Gene3D" id="1.25.40.90">
    <property type="match status" value="1"/>
</dbReference>
<dbReference type="GO" id="GO:0008270">
    <property type="term" value="F:zinc ion binding"/>
    <property type="evidence" value="ECO:0007669"/>
    <property type="project" value="UniProtKB-KW"/>
</dbReference>
<comment type="similarity">
    <text evidence="2 10">Belongs to the VPS27 family.</text>
</comment>
<organism evidence="15 16">
    <name type="scientific">Candidozyma pseudohaemuli</name>
    <dbReference type="NCBI Taxonomy" id="418784"/>
    <lineage>
        <taxon>Eukaryota</taxon>
        <taxon>Fungi</taxon>
        <taxon>Dikarya</taxon>
        <taxon>Ascomycota</taxon>
        <taxon>Saccharomycotina</taxon>
        <taxon>Pichiomycetes</taxon>
        <taxon>Metschnikowiaceae</taxon>
        <taxon>Candidozyma</taxon>
    </lineage>
</organism>
<dbReference type="Gene3D" id="3.30.40.10">
    <property type="entry name" value="Zinc/RING finger domain, C3HC4 (zinc finger)"/>
    <property type="match status" value="1"/>
</dbReference>
<name>A0A2P7YGS5_9ASCO</name>
<dbReference type="VEuPathDB" id="FungiDB:C7M61_004830"/>
<dbReference type="InterPro" id="IPR003903">
    <property type="entry name" value="UIM_dom"/>
</dbReference>
<feature type="compositionally biased region" description="Low complexity" evidence="12">
    <location>
        <begin position="376"/>
        <end position="390"/>
    </location>
</feature>
<evidence type="ECO:0000313" key="16">
    <source>
        <dbReference type="Proteomes" id="UP000241107"/>
    </source>
</evidence>
<dbReference type="InterPro" id="IPR011011">
    <property type="entry name" value="Znf_FYVE_PHD"/>
</dbReference>
<dbReference type="PIRSF" id="PIRSF036956">
    <property type="entry name" value="Hrs_Vps27"/>
    <property type="match status" value="1"/>
</dbReference>
<feature type="compositionally biased region" description="Low complexity" evidence="12">
    <location>
        <begin position="537"/>
        <end position="573"/>
    </location>
</feature>
<feature type="region of interest" description="Disordered" evidence="12">
    <location>
        <begin position="372"/>
        <end position="426"/>
    </location>
</feature>
<feature type="region of interest" description="Disordered" evidence="12">
    <location>
        <begin position="334"/>
        <end position="359"/>
    </location>
</feature>
<evidence type="ECO:0000256" key="6">
    <source>
        <dbReference type="ARBA" id="ARBA00022753"/>
    </source>
</evidence>
<evidence type="ECO:0000256" key="2">
    <source>
        <dbReference type="ARBA" id="ARBA00008597"/>
    </source>
</evidence>
<feature type="region of interest" description="Disordered" evidence="12">
    <location>
        <begin position="248"/>
        <end position="316"/>
    </location>
</feature>
<accession>A0A2P7YGS5</accession>
<dbReference type="GO" id="GO:0043328">
    <property type="term" value="P:protein transport to vacuole involved in ubiquitin-dependent protein catabolic process via the multivesicular body sorting pathway"/>
    <property type="evidence" value="ECO:0007669"/>
    <property type="project" value="TreeGrafter"/>
</dbReference>
<dbReference type="GO" id="GO:0006623">
    <property type="term" value="P:protein targeting to vacuole"/>
    <property type="evidence" value="ECO:0007669"/>
    <property type="project" value="TreeGrafter"/>
</dbReference>
<keyword evidence="6 10" id="KW-0967">Endosome</keyword>
<comment type="subunit">
    <text evidence="10">Component of the ESCRT-0 complex composed of HSE1 and VPS27.</text>
</comment>
<dbReference type="SUPFAM" id="SSF57903">
    <property type="entry name" value="FYVE/PHD zinc finger"/>
    <property type="match status" value="1"/>
</dbReference>
<feature type="compositionally biased region" description="Basic and acidic residues" evidence="12">
    <location>
        <begin position="702"/>
        <end position="712"/>
    </location>
</feature>
<reference evidence="15 16" key="1">
    <citation type="submission" date="2018-03" db="EMBL/GenBank/DDBJ databases">
        <title>Candida pseudohaemulonii genome assembly and annotation.</title>
        <authorList>
            <person name="Munoz J.F."/>
            <person name="Gade L.G."/>
            <person name="Chow N.A."/>
            <person name="Litvintseva A.P."/>
            <person name="Loparev V.N."/>
            <person name="Cuomo C.A."/>
        </authorList>
    </citation>
    <scope>NUCLEOTIDE SEQUENCE [LARGE SCALE GENOMIC DNA]</scope>
    <source>
        <strain evidence="15 16">B12108</strain>
    </source>
</reference>
<feature type="domain" description="VHS" evidence="14">
    <location>
        <begin position="22"/>
        <end position="165"/>
    </location>
</feature>
<dbReference type="Gene3D" id="6.10.140.100">
    <property type="match status" value="1"/>
</dbReference>
<dbReference type="GO" id="GO:0043130">
    <property type="term" value="F:ubiquitin binding"/>
    <property type="evidence" value="ECO:0007669"/>
    <property type="project" value="InterPro"/>
</dbReference>
<keyword evidence="4" id="KW-0479">Metal-binding</keyword>
<dbReference type="Gene3D" id="1.20.5.1940">
    <property type="match status" value="1"/>
</dbReference>
<keyword evidence="8" id="KW-0862">Zinc</keyword>
<comment type="function">
    <text evidence="10">Component of the ESCRT-0 complex which is the sorting receptor for ubiquitinated cargo proteins at the multivesicular body (MVB) and recruits ESCRT-I to the MVB outer membrane.</text>
</comment>
<dbReference type="SMART" id="SM00288">
    <property type="entry name" value="VHS"/>
    <property type="match status" value="1"/>
</dbReference>
<dbReference type="InterPro" id="IPR017455">
    <property type="entry name" value="Znf_FYVE-rel"/>
</dbReference>
<dbReference type="PROSITE" id="PS50179">
    <property type="entry name" value="VHS"/>
    <property type="match status" value="1"/>
</dbReference>
<dbReference type="InterPro" id="IPR000306">
    <property type="entry name" value="Znf_FYVE"/>
</dbReference>
<feature type="domain" description="FYVE-type" evidence="13">
    <location>
        <begin position="187"/>
        <end position="247"/>
    </location>
</feature>
<dbReference type="OrthoDB" id="957735at2759"/>
<comment type="subcellular location">
    <subcellularLocation>
        <location evidence="1 10">Endosome membrane</location>
        <topology evidence="1 10">Peripheral membrane protein</topology>
        <orientation evidence="1 10">Cytoplasmic side</orientation>
    </subcellularLocation>
</comment>
<dbReference type="SUPFAM" id="SSF48464">
    <property type="entry name" value="ENTH/VHS domain"/>
    <property type="match status" value="1"/>
</dbReference>
<evidence type="ECO:0000256" key="11">
    <source>
        <dbReference type="PROSITE-ProRule" id="PRU00091"/>
    </source>
</evidence>
<protein>
    <recommendedName>
        <fullName evidence="3 10">Vacuolar protein sorting-associated protein 27</fullName>
    </recommendedName>
</protein>
<feature type="compositionally biased region" description="Basic and acidic residues" evidence="12">
    <location>
        <begin position="733"/>
        <end position="742"/>
    </location>
</feature>
<sequence>MSWFSGADPVAELDAKIEEASSETIPNGEMDIAVGLEITDMIRSKKVPPKNAMRSLKKRLTKVHQNPNLLLSTLKVIDLCVKNCGAHFLSEINQKEFVDYLVDYIFKVHYDVKDYKVYSSEAKYKIGTTILKFIKEWNLCLKDATHTRYLDRVYELLMLQGYDFPEVDSLLLQLASTFADSRAPPDWIDGNECMICYNPFSVMTRKHHCRACGGVFCQAHSSNSIPLPALGILQPVRVCDDCYQIHKSKTGKAPPKERLAPAPQNAPQESEEDEQLRKAIELSLQESQGPAATNFAPPPTAPPAVETQNEVTEVNDEDMDEDMKAAIQASLQEYKQEQSLRQPPPSQNQYQPSQPAPEPELEFYQTSLPFDLNAYSQPSQPSQTPSYGPSDPSFYQNAPSNPTPQRPIQQQASIQGRLTPQKTKVEDLTEEDEELINLYLQLIAGLQTDRSKQANVLHDLNLSELHEKVIRLKPKLNRSLRVAIEKNDQFLEMNNKLSTITRLYDQFLEAKLNQAYNKHSLSSPQYSQPQMYGVPPQMTGQATGQTTGLAYPQYTGQGRQQQELQQQPTAPEQVESHHTGPVKRQGTGYPHPNSSYTTIAPYPYDASSMQSPPSQDESHTPANGTSFDQSFPSYPQQPEFGSQAPSQPSEPNGISGRQDTGFYPTEPSFGESDNESAASVASRYPPVAGGEYGEIEPQPTAAHEHASERYPTIDEIEQKDEQNTMPTLAHPQAESRRPKSEPEPLIEL</sequence>
<feature type="compositionally biased region" description="Polar residues" evidence="12">
    <location>
        <begin position="406"/>
        <end position="422"/>
    </location>
</feature>
<keyword evidence="9 10" id="KW-0472">Membrane</keyword>
<dbReference type="InterPro" id="IPR002014">
    <property type="entry name" value="VHS_dom"/>
</dbReference>
<dbReference type="Pfam" id="PF21356">
    <property type="entry name" value="Vps27_GAT-like"/>
    <property type="match status" value="1"/>
</dbReference>
<evidence type="ECO:0000256" key="10">
    <source>
        <dbReference type="PIRNR" id="PIRNR036956"/>
    </source>
</evidence>
<evidence type="ECO:0000256" key="4">
    <source>
        <dbReference type="ARBA" id="ARBA00022723"/>
    </source>
</evidence>
<keyword evidence="16" id="KW-1185">Reference proteome</keyword>
<evidence type="ECO:0000256" key="3">
    <source>
        <dbReference type="ARBA" id="ARBA00017753"/>
    </source>
</evidence>
<evidence type="ECO:0000256" key="5">
    <source>
        <dbReference type="ARBA" id="ARBA00022737"/>
    </source>
</evidence>
<comment type="caution">
    <text evidence="15">The sequence shown here is derived from an EMBL/GenBank/DDBJ whole genome shotgun (WGS) entry which is preliminary data.</text>
</comment>
<dbReference type="SMART" id="SM00064">
    <property type="entry name" value="FYVE"/>
    <property type="match status" value="1"/>
</dbReference>
<keyword evidence="5" id="KW-0677">Repeat</keyword>
<dbReference type="GeneID" id="36568217"/>
<evidence type="ECO:0000256" key="7">
    <source>
        <dbReference type="ARBA" id="ARBA00022771"/>
    </source>
</evidence>
<dbReference type="InterPro" id="IPR008942">
    <property type="entry name" value="ENTH_VHS"/>
</dbReference>
<evidence type="ECO:0000256" key="12">
    <source>
        <dbReference type="SAM" id="MobiDB-lite"/>
    </source>
</evidence>
<dbReference type="PROSITE" id="PS50178">
    <property type="entry name" value="ZF_FYVE"/>
    <property type="match status" value="1"/>
</dbReference>
<dbReference type="InterPro" id="IPR017073">
    <property type="entry name" value="HGS/VPS27"/>
</dbReference>
<evidence type="ECO:0000259" key="14">
    <source>
        <dbReference type="PROSITE" id="PS50179"/>
    </source>
</evidence>
<dbReference type="PANTHER" id="PTHR47794">
    <property type="entry name" value="VACUOLAR PROTEIN SORTING-ASSOCIATED PROTEIN 27"/>
    <property type="match status" value="1"/>
</dbReference>
<dbReference type="Pfam" id="PF02809">
    <property type="entry name" value="UIM"/>
    <property type="match status" value="2"/>
</dbReference>
<dbReference type="SMART" id="SM00726">
    <property type="entry name" value="UIM"/>
    <property type="match status" value="2"/>
</dbReference>
<keyword evidence="7 11" id="KW-0863">Zinc-finger</keyword>
<evidence type="ECO:0000259" key="13">
    <source>
        <dbReference type="PROSITE" id="PS50178"/>
    </source>
</evidence>
<evidence type="ECO:0000313" key="15">
    <source>
        <dbReference type="EMBL" id="PSK35166.1"/>
    </source>
</evidence>
<dbReference type="InterPro" id="IPR049425">
    <property type="entry name" value="Vps27_GAT-like"/>
</dbReference>
<evidence type="ECO:0000256" key="8">
    <source>
        <dbReference type="ARBA" id="ARBA00022833"/>
    </source>
</evidence>
<dbReference type="PROSITE" id="PS50330">
    <property type="entry name" value="UIM"/>
    <property type="match status" value="2"/>
</dbReference>
<proteinExistence type="inferred from homology"/>
<dbReference type="Pfam" id="PF00790">
    <property type="entry name" value="VHS"/>
    <property type="match status" value="1"/>
</dbReference>
<dbReference type="GO" id="GO:0010008">
    <property type="term" value="C:endosome membrane"/>
    <property type="evidence" value="ECO:0007669"/>
    <property type="project" value="UniProtKB-SubCell"/>
</dbReference>
<dbReference type="GO" id="GO:0032266">
    <property type="term" value="F:phosphatidylinositol-3-phosphate binding"/>
    <property type="evidence" value="ECO:0007669"/>
    <property type="project" value="UniProtKB-ARBA"/>
</dbReference>
<dbReference type="GO" id="GO:0033565">
    <property type="term" value="C:ESCRT-0 complex"/>
    <property type="evidence" value="ECO:0007669"/>
    <property type="project" value="TreeGrafter"/>
</dbReference>
<dbReference type="PANTHER" id="PTHR47794:SF1">
    <property type="entry name" value="VACUOLAR PROTEIN SORTING-ASSOCIATED PROTEIN 27"/>
    <property type="match status" value="1"/>
</dbReference>
<dbReference type="Proteomes" id="UP000241107">
    <property type="component" value="Unassembled WGS sequence"/>
</dbReference>
<dbReference type="EMBL" id="PYFQ01000018">
    <property type="protein sequence ID" value="PSK35166.1"/>
    <property type="molecule type" value="Genomic_DNA"/>
</dbReference>
<evidence type="ECO:0000256" key="1">
    <source>
        <dbReference type="ARBA" id="ARBA00004125"/>
    </source>
</evidence>
<dbReference type="RefSeq" id="XP_024711702.1">
    <property type="nucleotide sequence ID" value="XM_024860145.1"/>
</dbReference>
<feature type="compositionally biased region" description="Polar residues" evidence="12">
    <location>
        <begin position="607"/>
        <end position="658"/>
    </location>
</feature>
<evidence type="ECO:0000256" key="9">
    <source>
        <dbReference type="ARBA" id="ARBA00023136"/>
    </source>
</evidence>
<feature type="region of interest" description="Disordered" evidence="12">
    <location>
        <begin position="536"/>
        <end position="748"/>
    </location>
</feature>
<dbReference type="InterPro" id="IPR013083">
    <property type="entry name" value="Znf_RING/FYVE/PHD"/>
</dbReference>